<dbReference type="STRING" id="1219383.SAMN05421733_104137"/>
<dbReference type="InterPro" id="IPR023214">
    <property type="entry name" value="HAD_sf"/>
</dbReference>
<dbReference type="Pfam" id="PF00702">
    <property type="entry name" value="Hydrolase"/>
    <property type="match status" value="1"/>
</dbReference>
<dbReference type="SFLD" id="SFLDG01129">
    <property type="entry name" value="C1.5:_HAD__Beta-PGM__Phosphata"/>
    <property type="match status" value="1"/>
</dbReference>
<dbReference type="AlphaFoldDB" id="A0A1G6H7X7"/>
<dbReference type="NCBIfam" id="TIGR01549">
    <property type="entry name" value="HAD-SF-IA-v1"/>
    <property type="match status" value="1"/>
</dbReference>
<keyword evidence="1" id="KW-0378">Hydrolase</keyword>
<evidence type="ECO:0000256" key="1">
    <source>
        <dbReference type="ARBA" id="ARBA00022801"/>
    </source>
</evidence>
<dbReference type="RefSeq" id="WP_092747503.1">
    <property type="nucleotide sequence ID" value="NZ_FMYL01000004.1"/>
</dbReference>
<name>A0A1G6H7X7_9GAMM</name>
<dbReference type="Gene3D" id="1.10.150.240">
    <property type="entry name" value="Putative phosphatase, domain 2"/>
    <property type="match status" value="1"/>
</dbReference>
<organism evidence="2 3">
    <name type="scientific">Acinetobacter boissieri</name>
    <dbReference type="NCBI Taxonomy" id="1219383"/>
    <lineage>
        <taxon>Bacteria</taxon>
        <taxon>Pseudomonadati</taxon>
        <taxon>Pseudomonadota</taxon>
        <taxon>Gammaproteobacteria</taxon>
        <taxon>Moraxellales</taxon>
        <taxon>Moraxellaceae</taxon>
        <taxon>Acinetobacter</taxon>
    </lineage>
</organism>
<dbReference type="InterPro" id="IPR036412">
    <property type="entry name" value="HAD-like_sf"/>
</dbReference>
<dbReference type="SUPFAM" id="SSF56784">
    <property type="entry name" value="HAD-like"/>
    <property type="match status" value="1"/>
</dbReference>
<dbReference type="OrthoDB" id="5699629at2"/>
<gene>
    <name evidence="2" type="ORF">SAMN05421733_104137</name>
</gene>
<dbReference type="PANTHER" id="PTHR43316:SF3">
    <property type="entry name" value="HALOACID DEHALOGENASE, TYPE II (AFU_ORTHOLOGUE AFUA_2G07750)-RELATED"/>
    <property type="match status" value="1"/>
</dbReference>
<dbReference type="InterPro" id="IPR051540">
    <property type="entry name" value="S-2-haloacid_dehalogenase"/>
</dbReference>
<dbReference type="InterPro" id="IPR023198">
    <property type="entry name" value="PGP-like_dom2"/>
</dbReference>
<protein>
    <submittedName>
        <fullName evidence="2">Haloacid dehalogenase superfamily, subfamily IA, variant 3 with third motif having DD or ED/haloacid dehalogenase superfamily, subfamily IA, variant 1 with third motif having Dx(3-4)D or Dx(3-4)E</fullName>
    </submittedName>
</protein>
<dbReference type="SFLD" id="SFLDS00003">
    <property type="entry name" value="Haloacid_Dehalogenase"/>
    <property type="match status" value="1"/>
</dbReference>
<reference evidence="3" key="1">
    <citation type="submission" date="2016-09" db="EMBL/GenBank/DDBJ databases">
        <authorList>
            <person name="Varghese N."/>
            <person name="Submissions S."/>
        </authorList>
    </citation>
    <scope>NUCLEOTIDE SEQUENCE [LARGE SCALE GENOMIC DNA]</scope>
    <source>
        <strain evidence="3">ANC 4422</strain>
    </source>
</reference>
<dbReference type="Gene3D" id="3.40.50.1000">
    <property type="entry name" value="HAD superfamily/HAD-like"/>
    <property type="match status" value="1"/>
</dbReference>
<proteinExistence type="predicted"/>
<dbReference type="NCBIfam" id="TIGR01509">
    <property type="entry name" value="HAD-SF-IA-v3"/>
    <property type="match status" value="1"/>
</dbReference>
<dbReference type="EMBL" id="FMYL01000004">
    <property type="protein sequence ID" value="SDB90379.1"/>
    <property type="molecule type" value="Genomic_DNA"/>
</dbReference>
<accession>A0A1G6H7X7</accession>
<evidence type="ECO:0000313" key="3">
    <source>
        <dbReference type="Proteomes" id="UP000242501"/>
    </source>
</evidence>
<dbReference type="InterPro" id="IPR006439">
    <property type="entry name" value="HAD-SF_hydro_IA"/>
</dbReference>
<dbReference type="Proteomes" id="UP000242501">
    <property type="component" value="Unassembled WGS sequence"/>
</dbReference>
<dbReference type="PANTHER" id="PTHR43316">
    <property type="entry name" value="HYDROLASE, HALOACID DELAHOGENASE-RELATED"/>
    <property type="match status" value="1"/>
</dbReference>
<evidence type="ECO:0000313" key="2">
    <source>
        <dbReference type="EMBL" id="SDB90379.1"/>
    </source>
</evidence>
<keyword evidence="3" id="KW-1185">Reference proteome</keyword>
<dbReference type="GO" id="GO:0016787">
    <property type="term" value="F:hydrolase activity"/>
    <property type="evidence" value="ECO:0007669"/>
    <property type="project" value="UniProtKB-KW"/>
</dbReference>
<sequence length="199" mass="22223">MQCSVIVFDVFGTLLTIEKRRSPYKRLLHALAKQGRRPQANDVSMVMSHCKSFAELAKFWGYEISIDLVKSLEADLAEELDSICLYDDTRETLLKLKSQGFKLALCSNLAMPYGNAVFNQLPSFDAYAMSYAVGATKPDPKIYQHLLNELHCDAKEMLFIGDTPKADVVGPTAFGMCARLIERKKGQTLRQAMSGCVDI</sequence>
<dbReference type="PRINTS" id="PR00413">
    <property type="entry name" value="HADHALOGNASE"/>
</dbReference>